<evidence type="ECO:0000256" key="1">
    <source>
        <dbReference type="ARBA" id="ARBA00001974"/>
    </source>
</evidence>
<evidence type="ECO:0000256" key="2">
    <source>
        <dbReference type="ARBA" id="ARBA00005272"/>
    </source>
</evidence>
<dbReference type="PANTHER" id="PTHR42913:SF3">
    <property type="entry name" value="64 KDA MITOCHONDRIAL NADH DEHYDROGENASE (EUROFUNG)"/>
    <property type="match status" value="1"/>
</dbReference>
<keyword evidence="3" id="KW-0285">Flavoprotein</keyword>
<dbReference type="InterPro" id="IPR051169">
    <property type="entry name" value="NADH-Q_oxidoreductase"/>
</dbReference>
<dbReference type="PRINTS" id="PR00368">
    <property type="entry name" value="FADPNR"/>
</dbReference>
<protein>
    <submittedName>
        <fullName evidence="7">NADH dehydrogenase</fullName>
    </submittedName>
</protein>
<dbReference type="InterPro" id="IPR023753">
    <property type="entry name" value="FAD/NAD-binding_dom"/>
</dbReference>
<proteinExistence type="inferred from homology"/>
<evidence type="ECO:0000256" key="3">
    <source>
        <dbReference type="ARBA" id="ARBA00022630"/>
    </source>
</evidence>
<keyword evidence="4" id="KW-0274">FAD</keyword>
<dbReference type="Pfam" id="PF07992">
    <property type="entry name" value="Pyr_redox_2"/>
    <property type="match status" value="1"/>
</dbReference>
<keyword evidence="8" id="KW-1185">Reference proteome</keyword>
<dbReference type="RefSeq" id="WP_114381056.1">
    <property type="nucleotide sequence ID" value="NZ_QPJD01000009.1"/>
</dbReference>
<dbReference type="GO" id="GO:0019646">
    <property type="term" value="P:aerobic electron transport chain"/>
    <property type="evidence" value="ECO:0007669"/>
    <property type="project" value="TreeGrafter"/>
</dbReference>
<evidence type="ECO:0000313" key="8">
    <source>
        <dbReference type="Proteomes" id="UP000252415"/>
    </source>
</evidence>
<comment type="similarity">
    <text evidence="2">Belongs to the NADH dehydrogenase family.</text>
</comment>
<dbReference type="Proteomes" id="UP000252415">
    <property type="component" value="Unassembled WGS sequence"/>
</dbReference>
<name>A0A368VWX1_9BACL</name>
<dbReference type="SUPFAM" id="SSF51905">
    <property type="entry name" value="FAD/NAD(P)-binding domain"/>
    <property type="match status" value="1"/>
</dbReference>
<reference evidence="7 8" key="1">
    <citation type="submission" date="2018-07" db="EMBL/GenBank/DDBJ databases">
        <title>Genomic Encyclopedia of Type Strains, Phase III (KMG-III): the genomes of soil and plant-associated and newly described type strains.</title>
        <authorList>
            <person name="Whitman W."/>
        </authorList>
    </citation>
    <scope>NUCLEOTIDE SEQUENCE [LARGE SCALE GENOMIC DNA]</scope>
    <source>
        <strain evidence="7 8">CECT 7506</strain>
    </source>
</reference>
<gene>
    <name evidence="7" type="ORF">DFP97_10938</name>
</gene>
<dbReference type="EMBL" id="QPJD01000009">
    <property type="protein sequence ID" value="RCW46396.1"/>
    <property type="molecule type" value="Genomic_DNA"/>
</dbReference>
<evidence type="ECO:0000256" key="4">
    <source>
        <dbReference type="ARBA" id="ARBA00022827"/>
    </source>
</evidence>
<feature type="domain" description="FAD/NAD(P)-binding" evidence="6">
    <location>
        <begin position="4"/>
        <end position="318"/>
    </location>
</feature>
<accession>A0A368VWX1</accession>
<evidence type="ECO:0000313" key="7">
    <source>
        <dbReference type="EMBL" id="RCW46396.1"/>
    </source>
</evidence>
<dbReference type="GO" id="GO:0003955">
    <property type="term" value="F:NAD(P)H dehydrogenase (quinone) activity"/>
    <property type="evidence" value="ECO:0007669"/>
    <property type="project" value="TreeGrafter"/>
</dbReference>
<dbReference type="InterPro" id="IPR036188">
    <property type="entry name" value="FAD/NAD-bd_sf"/>
</dbReference>
<sequence length="392" mass="42327">MSKQILILGAGYGGLLSAISARHHLSAEEATITVINRFESHQIITEMHRLAAGNIDEKAVALPLEKMFKGKDINLKIGSVSQIDINGRKVVMVDGASYSYDTLVLSLGSESNYFGIPGLEQYSLNLKSAADAKRILSHIKERLNIYSKTKNIVDATFVIGGGGLTGVELIGELVDELPGLCRRYSVNFDEVNLYLVEASTTILPMFSSDLSQRALTSLEKRGVKFLLGTPITEVNGTTISLKEGRTIEAGTLVWTGGIKGNTLVENCGIEVNRGRATVNEFMQSTSHPDVFLAGDCAILFGPEGRPIPPTAQLAWQMGEIVGYNIASQFKGVKMEVFIPVFSGTLASLGRKDGIGEIGENKIELKGVSATLMKHASNARYLSHINGLFTLAY</sequence>
<dbReference type="PANTHER" id="PTHR42913">
    <property type="entry name" value="APOPTOSIS-INDUCING FACTOR 1"/>
    <property type="match status" value="1"/>
</dbReference>
<comment type="caution">
    <text evidence="7">The sequence shown here is derived from an EMBL/GenBank/DDBJ whole genome shotgun (WGS) entry which is preliminary data.</text>
</comment>
<dbReference type="OrthoDB" id="9781621at2"/>
<keyword evidence="5" id="KW-0560">Oxidoreductase</keyword>
<dbReference type="Gene3D" id="3.50.50.100">
    <property type="match status" value="1"/>
</dbReference>
<organism evidence="7 8">
    <name type="scientific">Paenibacillus prosopidis</name>
    <dbReference type="NCBI Taxonomy" id="630520"/>
    <lineage>
        <taxon>Bacteria</taxon>
        <taxon>Bacillati</taxon>
        <taxon>Bacillota</taxon>
        <taxon>Bacilli</taxon>
        <taxon>Bacillales</taxon>
        <taxon>Paenibacillaceae</taxon>
        <taxon>Paenibacillus</taxon>
    </lineage>
</organism>
<evidence type="ECO:0000256" key="5">
    <source>
        <dbReference type="ARBA" id="ARBA00023002"/>
    </source>
</evidence>
<dbReference type="AlphaFoldDB" id="A0A368VWX1"/>
<comment type="cofactor">
    <cofactor evidence="1">
        <name>FAD</name>
        <dbReference type="ChEBI" id="CHEBI:57692"/>
    </cofactor>
</comment>
<evidence type="ECO:0000259" key="6">
    <source>
        <dbReference type="Pfam" id="PF07992"/>
    </source>
</evidence>